<evidence type="ECO:0000256" key="6">
    <source>
        <dbReference type="ARBA" id="ARBA00022801"/>
    </source>
</evidence>
<dbReference type="FunFam" id="2.60.40.1730:FF:000004">
    <property type="entry name" value="Leukotriene A(4) hydrolase"/>
    <property type="match status" value="1"/>
</dbReference>
<evidence type="ECO:0000256" key="11">
    <source>
        <dbReference type="PIRSR" id="PIRSR634015-3"/>
    </source>
</evidence>
<dbReference type="InParanoid" id="A0A316V380"/>
<evidence type="ECO:0000313" key="14">
    <source>
        <dbReference type="EMBL" id="PWN31448.1"/>
    </source>
</evidence>
<dbReference type="InterPro" id="IPR038502">
    <property type="entry name" value="M1_LTA-4_hydro/amino_C_sf"/>
</dbReference>
<dbReference type="FunFam" id="3.30.2010.30:FF:000001">
    <property type="entry name" value="Leukotriene A(4) hydrolase"/>
    <property type="match status" value="1"/>
</dbReference>
<dbReference type="GeneID" id="37018617"/>
<comment type="similarity">
    <text evidence="2">Belongs to the peptidase M1 family.</text>
</comment>
<dbReference type="EMBL" id="KZ819608">
    <property type="protein sequence ID" value="PWN31448.1"/>
    <property type="molecule type" value="Genomic_DNA"/>
</dbReference>
<feature type="binding site" evidence="10">
    <location>
        <begin position="289"/>
        <end position="294"/>
    </location>
    <ligand>
        <name>a peptide</name>
        <dbReference type="ChEBI" id="CHEBI:60466"/>
    </ligand>
</feature>
<dbReference type="Gene3D" id="3.30.2010.30">
    <property type="match status" value="1"/>
</dbReference>
<evidence type="ECO:0000313" key="15">
    <source>
        <dbReference type="Proteomes" id="UP000245771"/>
    </source>
</evidence>
<feature type="compositionally biased region" description="Polar residues" evidence="12">
    <location>
        <begin position="1"/>
        <end position="10"/>
    </location>
</feature>
<name>A0A316V380_9BASI</name>
<dbReference type="PRINTS" id="PR00756">
    <property type="entry name" value="ALADIPTASE"/>
</dbReference>
<dbReference type="AlphaFoldDB" id="A0A316V380"/>
<dbReference type="InterPro" id="IPR042097">
    <property type="entry name" value="Aminopeptidase_N-like_N_sf"/>
</dbReference>
<keyword evidence="3" id="KW-0963">Cytoplasm</keyword>
<proteinExistence type="inferred from homology"/>
<feature type="active site" description="Proton donor" evidence="9">
    <location>
        <position position="411"/>
    </location>
</feature>
<dbReference type="GO" id="GO:0004301">
    <property type="term" value="F:epoxide hydrolase activity"/>
    <property type="evidence" value="ECO:0007669"/>
    <property type="project" value="TreeGrafter"/>
</dbReference>
<keyword evidence="5 11" id="KW-0479">Metal-binding</keyword>
<dbReference type="GO" id="GO:0006508">
    <property type="term" value="P:proteolysis"/>
    <property type="evidence" value="ECO:0007669"/>
    <property type="project" value="UniProtKB-KW"/>
</dbReference>
<dbReference type="GO" id="GO:0005829">
    <property type="term" value="C:cytosol"/>
    <property type="evidence" value="ECO:0007669"/>
    <property type="project" value="TreeGrafter"/>
</dbReference>
<keyword evidence="8" id="KW-0482">Metalloprotease</keyword>
<keyword evidence="4" id="KW-0645">Protease</keyword>
<dbReference type="SUPFAM" id="SSF55486">
    <property type="entry name" value="Metalloproteases ('zincins'), catalytic domain"/>
    <property type="match status" value="1"/>
</dbReference>
<organism evidence="14 15">
    <name type="scientific">Meira miltonrushii</name>
    <dbReference type="NCBI Taxonomy" id="1280837"/>
    <lineage>
        <taxon>Eukaryota</taxon>
        <taxon>Fungi</taxon>
        <taxon>Dikarya</taxon>
        <taxon>Basidiomycota</taxon>
        <taxon>Ustilaginomycotina</taxon>
        <taxon>Exobasidiomycetes</taxon>
        <taxon>Exobasidiales</taxon>
        <taxon>Brachybasidiaceae</taxon>
        <taxon>Meira</taxon>
    </lineage>
</organism>
<dbReference type="PANTHER" id="PTHR45726">
    <property type="entry name" value="LEUKOTRIENE A-4 HYDROLASE"/>
    <property type="match status" value="1"/>
</dbReference>
<dbReference type="RefSeq" id="XP_025351750.1">
    <property type="nucleotide sequence ID" value="XM_025496836.1"/>
</dbReference>
<evidence type="ECO:0000256" key="7">
    <source>
        <dbReference type="ARBA" id="ARBA00022833"/>
    </source>
</evidence>
<dbReference type="Gene3D" id="1.25.40.320">
    <property type="entry name" value="Peptidase M1, leukotriene A4 hydrolase/aminopeptidase C-terminal domain"/>
    <property type="match status" value="1"/>
</dbReference>
<dbReference type="SMART" id="SM01263">
    <property type="entry name" value="Leuk-A4-hydro_C"/>
    <property type="match status" value="1"/>
</dbReference>
<dbReference type="FunCoup" id="A0A316V380">
    <property type="interactions" value="547"/>
</dbReference>
<feature type="binding site" evidence="11">
    <location>
        <position position="322"/>
    </location>
    <ligand>
        <name>Zn(2+)</name>
        <dbReference type="ChEBI" id="CHEBI:29105"/>
        <note>catalytic</note>
    </ligand>
</feature>
<evidence type="ECO:0000256" key="9">
    <source>
        <dbReference type="PIRSR" id="PIRSR634015-1"/>
    </source>
</evidence>
<reference evidence="14 15" key="1">
    <citation type="journal article" date="2018" name="Mol. Biol. Evol.">
        <title>Broad Genomic Sampling Reveals a Smut Pathogenic Ancestry of the Fungal Clade Ustilaginomycotina.</title>
        <authorList>
            <person name="Kijpornyongpan T."/>
            <person name="Mondo S.J."/>
            <person name="Barry K."/>
            <person name="Sandor L."/>
            <person name="Lee J."/>
            <person name="Lipzen A."/>
            <person name="Pangilinan J."/>
            <person name="LaButti K."/>
            <person name="Hainaut M."/>
            <person name="Henrissat B."/>
            <person name="Grigoriev I.V."/>
            <person name="Spatafora J.W."/>
            <person name="Aime M.C."/>
        </authorList>
    </citation>
    <scope>NUCLEOTIDE SEQUENCE [LARGE SCALE GENOMIC DNA]</scope>
    <source>
        <strain evidence="14 15">MCA 3882</strain>
    </source>
</reference>
<evidence type="ECO:0000259" key="13">
    <source>
        <dbReference type="SMART" id="SM01263"/>
    </source>
</evidence>
<dbReference type="SUPFAM" id="SSF63737">
    <property type="entry name" value="Leukotriene A4 hydrolase N-terminal domain"/>
    <property type="match status" value="1"/>
</dbReference>
<dbReference type="InterPro" id="IPR034015">
    <property type="entry name" value="M1_LTA4H"/>
</dbReference>
<evidence type="ECO:0000256" key="5">
    <source>
        <dbReference type="ARBA" id="ARBA00022723"/>
    </source>
</evidence>
<dbReference type="InterPro" id="IPR015211">
    <property type="entry name" value="Peptidase_M1_C"/>
</dbReference>
<evidence type="ECO:0000256" key="4">
    <source>
        <dbReference type="ARBA" id="ARBA00022670"/>
    </source>
</evidence>
<dbReference type="InterPro" id="IPR049980">
    <property type="entry name" value="LTA4H_cat"/>
</dbReference>
<evidence type="ECO:0000256" key="12">
    <source>
        <dbReference type="SAM" id="MobiDB-lite"/>
    </source>
</evidence>
<gene>
    <name evidence="14" type="ORF">FA14DRAFT_128098</name>
</gene>
<feature type="binding site" evidence="10">
    <location>
        <begin position="161"/>
        <end position="163"/>
    </location>
    <ligand>
        <name>a peptide</name>
        <dbReference type="ChEBI" id="CHEBI:60466"/>
    </ligand>
</feature>
<dbReference type="Gene3D" id="2.60.40.1730">
    <property type="entry name" value="tricorn interacting facor f3 domain"/>
    <property type="match status" value="1"/>
</dbReference>
<feature type="binding site" evidence="10">
    <location>
        <begin position="599"/>
        <end position="601"/>
    </location>
    <ligand>
        <name>a peptide</name>
        <dbReference type="ChEBI" id="CHEBI:60466"/>
    </ligand>
</feature>
<accession>A0A316V380</accession>
<dbReference type="InterPro" id="IPR001930">
    <property type="entry name" value="Peptidase_M1"/>
</dbReference>
<dbReference type="Pfam" id="PF09127">
    <property type="entry name" value="Leuk-A4-hydro_C"/>
    <property type="match status" value="1"/>
</dbReference>
<protein>
    <recommendedName>
        <fullName evidence="13">Peptidase M1 leukotriene A4 hydrolase/aminopeptidase C-terminal domain-containing protein</fullName>
    </recommendedName>
</protein>
<dbReference type="Pfam" id="PF17900">
    <property type="entry name" value="Peptidase_M1_N"/>
    <property type="match status" value="1"/>
</dbReference>
<dbReference type="GO" id="GO:0008270">
    <property type="term" value="F:zinc ion binding"/>
    <property type="evidence" value="ECO:0007669"/>
    <property type="project" value="InterPro"/>
</dbReference>
<evidence type="ECO:0000256" key="2">
    <source>
        <dbReference type="ARBA" id="ARBA00010136"/>
    </source>
</evidence>
<dbReference type="InterPro" id="IPR016024">
    <property type="entry name" value="ARM-type_fold"/>
</dbReference>
<comment type="subcellular location">
    <subcellularLocation>
        <location evidence="1">Cytoplasm</location>
    </subcellularLocation>
</comment>
<dbReference type="Gene3D" id="1.10.390.10">
    <property type="entry name" value="Neutral Protease Domain 2"/>
    <property type="match status" value="1"/>
</dbReference>
<keyword evidence="6" id="KW-0378">Hydrolase</keyword>
<feature type="region of interest" description="Disordered" evidence="12">
    <location>
        <begin position="1"/>
        <end position="20"/>
    </location>
</feature>
<evidence type="ECO:0000256" key="8">
    <source>
        <dbReference type="ARBA" id="ARBA00023049"/>
    </source>
</evidence>
<dbReference type="OrthoDB" id="79562at2759"/>
<dbReference type="GO" id="GO:0008237">
    <property type="term" value="F:metallopeptidase activity"/>
    <property type="evidence" value="ECO:0007669"/>
    <property type="project" value="UniProtKB-KW"/>
</dbReference>
<dbReference type="STRING" id="1280837.A0A316V380"/>
<dbReference type="GO" id="GO:0004177">
    <property type="term" value="F:aminopeptidase activity"/>
    <property type="evidence" value="ECO:0007669"/>
    <property type="project" value="TreeGrafter"/>
</dbReference>
<feature type="binding site" evidence="11">
    <location>
        <position position="341"/>
    </location>
    <ligand>
        <name>Zn(2+)</name>
        <dbReference type="ChEBI" id="CHEBI:29105"/>
        <note>catalytic</note>
    </ligand>
</feature>
<keyword evidence="7 11" id="KW-0862">Zinc</keyword>
<feature type="domain" description="Peptidase M1 leukotriene A4 hydrolase/aminopeptidase C-terminal" evidence="13">
    <location>
        <begin position="495"/>
        <end position="640"/>
    </location>
</feature>
<feature type="binding site" evidence="11">
    <location>
        <position position="318"/>
    </location>
    <ligand>
        <name>Zn(2+)</name>
        <dbReference type="ChEBI" id="CHEBI:29105"/>
        <note>catalytic</note>
    </ligand>
</feature>
<dbReference type="CDD" id="cd09599">
    <property type="entry name" value="M1_LTA4H"/>
    <property type="match status" value="1"/>
</dbReference>
<evidence type="ECO:0000256" key="3">
    <source>
        <dbReference type="ARBA" id="ARBA00022490"/>
    </source>
</evidence>
<comment type="cofactor">
    <cofactor evidence="11">
        <name>Zn(2+)</name>
        <dbReference type="ChEBI" id="CHEBI:29105"/>
    </cofactor>
    <text evidence="11">Binds 1 zinc ion per subunit.</text>
</comment>
<dbReference type="InterPro" id="IPR014782">
    <property type="entry name" value="Peptidase_M1_dom"/>
</dbReference>
<dbReference type="InterPro" id="IPR027268">
    <property type="entry name" value="Peptidase_M4/M1_CTD_sf"/>
</dbReference>
<evidence type="ECO:0000256" key="10">
    <source>
        <dbReference type="PIRSR" id="PIRSR634015-2"/>
    </source>
</evidence>
<dbReference type="Pfam" id="PF01433">
    <property type="entry name" value="Peptidase_M1"/>
    <property type="match status" value="1"/>
</dbReference>
<dbReference type="PANTHER" id="PTHR45726:SF3">
    <property type="entry name" value="LEUKOTRIENE A-4 HYDROLASE"/>
    <property type="match status" value="1"/>
</dbReference>
<feature type="active site" description="Proton acceptor" evidence="9">
    <location>
        <position position="319"/>
    </location>
</feature>
<dbReference type="InterPro" id="IPR045357">
    <property type="entry name" value="Aminopeptidase_N-like_N"/>
</dbReference>
<keyword evidence="15" id="KW-1185">Reference proteome</keyword>
<sequence length="673" mass="75999">MAASVQSNWSAPAPGDIPAKDFPETHVDIHTHANLTDFRPGHIDIDWTVDWDKKVLTGTVKHSIKIIKDGIDKIVLDTSFLDIKSIAILQPDGKQKDAKFELGKRDGTLGSPLNIELGERKNKGDEVEIVIDYSTTEKCTALGWLAKEQTESGSMPFLYSQAQAIHARAMIPCVDSPSHKITYTSKVKSKYPVLMSALADGSIHEDGLGVYRFRQPIGIPSYLIAIVGGNLVFRELAPRVGVWAEPTMIDRAEWEFKEDANRFLIAAEQTISPYSWTRYDCVVLPPSFPYGGMENANLTTLTPTLISGDRSQTDVLLHELGHSWSGNLTSCANWSSFWLNEGINVWIERLLLSVVHGPESGPAIRELHYIIGRKAFEDAVDQFSSVTRFQRLVPVFEKGEDPDDAFSSIPYEKGSLFILYLERLVGGLDNFLPFIRSYFKAFYDRSISTQEWKQHLFDFYAGNEEITKKLNTVKWDEWFNGEGKQLPAEVNFEGALAQQAYKLANRWLDVINGKSTKEDFSPKDISGWDPNQIVLFLSEVRANKDVTVPAQVASRIDELYGFGKDKNTEIRFNFYVVALQDKQSKYTQEAAAWVSKQGRMKYCRPLFRSLFKVDPTLARETFIKNKSFYHPIAAAMIEIVSTTCCHVCFISAFFLITSFYCIFSFFQDLGLSS</sequence>
<dbReference type="SUPFAM" id="SSF48371">
    <property type="entry name" value="ARM repeat"/>
    <property type="match status" value="1"/>
</dbReference>
<dbReference type="Proteomes" id="UP000245771">
    <property type="component" value="Unassembled WGS sequence"/>
</dbReference>
<dbReference type="FunFam" id="1.25.40.320:FF:000001">
    <property type="entry name" value="Leukotriene A(4) hydrolase"/>
    <property type="match status" value="1"/>
</dbReference>
<evidence type="ECO:0000256" key="1">
    <source>
        <dbReference type="ARBA" id="ARBA00004496"/>
    </source>
</evidence>